<keyword evidence="2" id="KW-1185">Reference proteome</keyword>
<dbReference type="EMBL" id="JAMTCK010000022">
    <property type="protein sequence ID" value="MCP2169931.1"/>
    <property type="molecule type" value="Genomic_DNA"/>
</dbReference>
<name>A0AAE3GKL5_9PSEU</name>
<dbReference type="AlphaFoldDB" id="A0AAE3GKL5"/>
<dbReference type="InterPro" id="IPR012349">
    <property type="entry name" value="Split_barrel_FMN-bd"/>
</dbReference>
<sequence>MSRPDLSPTERSTVARGRHRAVTDRAVLDSVLDAGLICHLAVVVDGAPVVLPTGYGRDGDTLYLHGSTGARSLRLLADGVPGCVSVTLLDGVVYARSAFHHSVNYRSAVIHGQLVPVTDEAAKLHGLRVLTEHLAPGSWQRTRQPDRRELAATMLLALDLTEASVKVRAEGPVDDEQDLDAPVWAGVLPLRRVWGEPRPCANLADGIPVPLEVAERDQPG</sequence>
<proteinExistence type="predicted"/>
<evidence type="ECO:0000313" key="2">
    <source>
        <dbReference type="Proteomes" id="UP001206128"/>
    </source>
</evidence>
<dbReference type="Gene3D" id="2.30.110.10">
    <property type="entry name" value="Electron Transport, Fmn-binding Protein, Chain A"/>
    <property type="match status" value="1"/>
</dbReference>
<gene>
    <name evidence="1" type="ORF">LX83_006817</name>
</gene>
<dbReference type="SUPFAM" id="SSF50475">
    <property type="entry name" value="FMN-binding split barrel"/>
    <property type="match status" value="1"/>
</dbReference>
<organism evidence="1 2">
    <name type="scientific">Goodfellowiella coeruleoviolacea</name>
    <dbReference type="NCBI Taxonomy" id="334858"/>
    <lineage>
        <taxon>Bacteria</taxon>
        <taxon>Bacillati</taxon>
        <taxon>Actinomycetota</taxon>
        <taxon>Actinomycetes</taxon>
        <taxon>Pseudonocardiales</taxon>
        <taxon>Pseudonocardiaceae</taxon>
        <taxon>Goodfellowiella</taxon>
    </lineage>
</organism>
<reference evidence="1" key="1">
    <citation type="submission" date="2022-06" db="EMBL/GenBank/DDBJ databases">
        <title>Genomic Encyclopedia of Archaeal and Bacterial Type Strains, Phase II (KMG-II): from individual species to whole genera.</title>
        <authorList>
            <person name="Goeker M."/>
        </authorList>
    </citation>
    <scope>NUCLEOTIDE SEQUENCE</scope>
    <source>
        <strain evidence="1">DSM 43935</strain>
    </source>
</reference>
<dbReference type="PANTHER" id="PTHR34071">
    <property type="entry name" value="5-NITROIMIDAZOLE ANTIBIOTICS RESISTANCE PROTEIN, NIMA-FAMILY-RELATED PROTEIN-RELATED"/>
    <property type="match status" value="1"/>
</dbReference>
<dbReference type="Proteomes" id="UP001206128">
    <property type="component" value="Unassembled WGS sequence"/>
</dbReference>
<dbReference type="InterPro" id="IPR024747">
    <property type="entry name" value="Pyridox_Oxase-rel"/>
</dbReference>
<evidence type="ECO:0008006" key="3">
    <source>
        <dbReference type="Google" id="ProtNLM"/>
    </source>
</evidence>
<evidence type="ECO:0000313" key="1">
    <source>
        <dbReference type="EMBL" id="MCP2169931.1"/>
    </source>
</evidence>
<accession>A0AAE3GKL5</accession>
<dbReference type="Pfam" id="PF12900">
    <property type="entry name" value="Pyridox_ox_2"/>
    <property type="match status" value="1"/>
</dbReference>
<dbReference type="PANTHER" id="PTHR34071:SF2">
    <property type="entry name" value="FLAVIN-NUCLEOTIDE-BINDING PROTEIN"/>
    <property type="match status" value="1"/>
</dbReference>
<protein>
    <recommendedName>
        <fullName evidence="3">Pyridoxamine 5'-phosphate oxidase family protein</fullName>
    </recommendedName>
</protein>
<comment type="caution">
    <text evidence="1">The sequence shown here is derived from an EMBL/GenBank/DDBJ whole genome shotgun (WGS) entry which is preliminary data.</text>
</comment>
<dbReference type="RefSeq" id="WP_253779488.1">
    <property type="nucleotide sequence ID" value="NZ_JAMTCK010000022.1"/>
</dbReference>